<organism evidence="2 3">
    <name type="scientific">Abyssobacteria bacterium (strain SURF_5)</name>
    <dbReference type="NCBI Taxonomy" id="2093360"/>
    <lineage>
        <taxon>Bacteria</taxon>
        <taxon>Pseudomonadati</taxon>
        <taxon>Candidatus Hydrogenedentota</taxon>
        <taxon>Candidatus Abyssobacteria</taxon>
    </lineage>
</organism>
<dbReference type="InterPro" id="IPR050965">
    <property type="entry name" value="UPF0336/Enoyl-CoA_hydratase"/>
</dbReference>
<protein>
    <recommendedName>
        <fullName evidence="1">MaoC-like domain-containing protein</fullName>
    </recommendedName>
</protein>
<accession>A0A3A4NGH0</accession>
<dbReference type="PANTHER" id="PTHR43437">
    <property type="entry name" value="HYDROXYACYL-THIOESTER DEHYDRATASE TYPE 2, MITOCHONDRIAL-RELATED"/>
    <property type="match status" value="1"/>
</dbReference>
<evidence type="ECO:0000313" key="3">
    <source>
        <dbReference type="Proteomes" id="UP000265882"/>
    </source>
</evidence>
<gene>
    <name evidence="2" type="ORF">C4520_18925</name>
</gene>
<evidence type="ECO:0000313" key="2">
    <source>
        <dbReference type="EMBL" id="RJP16090.1"/>
    </source>
</evidence>
<dbReference type="InterPro" id="IPR002539">
    <property type="entry name" value="MaoC-like_dom"/>
</dbReference>
<comment type="caution">
    <text evidence="2">The sequence shown here is derived from an EMBL/GenBank/DDBJ whole genome shotgun (WGS) entry which is preliminary data.</text>
</comment>
<feature type="domain" description="MaoC-like" evidence="1">
    <location>
        <begin position="26"/>
        <end position="121"/>
    </location>
</feature>
<evidence type="ECO:0000259" key="1">
    <source>
        <dbReference type="Pfam" id="PF01575"/>
    </source>
</evidence>
<reference evidence="2 3" key="1">
    <citation type="journal article" date="2017" name="ISME J.">
        <title>Energy and carbon metabolisms in a deep terrestrial subsurface fluid microbial community.</title>
        <authorList>
            <person name="Momper L."/>
            <person name="Jungbluth S.P."/>
            <person name="Lee M.D."/>
            <person name="Amend J.P."/>
        </authorList>
    </citation>
    <scope>NUCLEOTIDE SEQUENCE [LARGE SCALE GENOMIC DNA]</scope>
    <source>
        <strain evidence="2">SURF_5</strain>
    </source>
</reference>
<dbReference type="GO" id="GO:0006633">
    <property type="term" value="P:fatty acid biosynthetic process"/>
    <property type="evidence" value="ECO:0007669"/>
    <property type="project" value="TreeGrafter"/>
</dbReference>
<dbReference type="PANTHER" id="PTHR43437:SF3">
    <property type="entry name" value="HYDROXYACYL-THIOESTER DEHYDRATASE TYPE 2, MITOCHONDRIAL"/>
    <property type="match status" value="1"/>
</dbReference>
<dbReference type="Proteomes" id="UP000265882">
    <property type="component" value="Unassembled WGS sequence"/>
</dbReference>
<dbReference type="EMBL" id="QZKU01000128">
    <property type="protein sequence ID" value="RJP16090.1"/>
    <property type="molecule type" value="Genomic_DNA"/>
</dbReference>
<name>A0A3A4NGH0_ABYX5</name>
<dbReference type="InterPro" id="IPR029069">
    <property type="entry name" value="HotDog_dom_sf"/>
</dbReference>
<proteinExistence type="predicted"/>
<dbReference type="SUPFAM" id="SSF54637">
    <property type="entry name" value="Thioesterase/thiol ester dehydrase-isomerase"/>
    <property type="match status" value="1"/>
</dbReference>
<dbReference type="Gene3D" id="3.10.129.10">
    <property type="entry name" value="Hotdog Thioesterase"/>
    <property type="match status" value="1"/>
</dbReference>
<dbReference type="Pfam" id="PF01575">
    <property type="entry name" value="MaoC_dehydratas"/>
    <property type="match status" value="1"/>
</dbReference>
<dbReference type="AlphaFoldDB" id="A0A3A4NGH0"/>
<dbReference type="GO" id="GO:0019171">
    <property type="term" value="F:(3R)-hydroxyacyl-[acyl-carrier-protein] dehydratase activity"/>
    <property type="evidence" value="ECO:0007669"/>
    <property type="project" value="TreeGrafter"/>
</dbReference>
<sequence length="155" mass="16660">MQFIAWGGIVAGIASFRFSDLSEGQEFAFDVAIRAEDIDTYARVSGDVSPLHMDAAFAKQRGFRGRVAHGGLLGAYISRMVGVHCPGQNALLQALDLKFLKPFYEGDTAHVTAQVDMLSAATQVMVLKVQITDASTGQVHVRGKAQVGFTRSIGE</sequence>